<evidence type="ECO:0000256" key="10">
    <source>
        <dbReference type="RuleBase" id="RU361274"/>
    </source>
</evidence>
<comment type="similarity">
    <text evidence="2 10">Belongs to the purine nucleoside phosphorylase YfiH/LACC1 family.</text>
</comment>
<dbReference type="NCBIfam" id="TIGR00726">
    <property type="entry name" value="peptidoglycan editing factor PgeF"/>
    <property type="match status" value="1"/>
</dbReference>
<dbReference type="InterPro" id="IPR011324">
    <property type="entry name" value="Cytotoxic_necrot_fac-like_cat"/>
</dbReference>
<comment type="catalytic activity">
    <reaction evidence="8">
        <text>adenosine + phosphate = alpha-D-ribose 1-phosphate + adenine</text>
        <dbReference type="Rhea" id="RHEA:27642"/>
        <dbReference type="ChEBI" id="CHEBI:16335"/>
        <dbReference type="ChEBI" id="CHEBI:16708"/>
        <dbReference type="ChEBI" id="CHEBI:43474"/>
        <dbReference type="ChEBI" id="CHEBI:57720"/>
        <dbReference type="EC" id="2.4.2.1"/>
    </reaction>
    <physiologicalReaction direction="left-to-right" evidence="8">
        <dbReference type="Rhea" id="RHEA:27643"/>
    </physiologicalReaction>
</comment>
<dbReference type="Pfam" id="PF02578">
    <property type="entry name" value="Cu-oxidase_4"/>
    <property type="match status" value="1"/>
</dbReference>
<reference evidence="11" key="2">
    <citation type="submission" date="2021-08" db="EMBL/GenBank/DDBJ databases">
        <authorList>
            <person name="Tani A."/>
            <person name="Ola A."/>
            <person name="Ogura Y."/>
            <person name="Katsura K."/>
            <person name="Hayashi T."/>
        </authorList>
    </citation>
    <scope>NUCLEOTIDE SEQUENCE</scope>
    <source>
        <strain evidence="11">NBRC 15689</strain>
    </source>
</reference>
<dbReference type="Proteomes" id="UP001055156">
    <property type="component" value="Unassembled WGS sequence"/>
</dbReference>
<dbReference type="EMBL" id="BPQV01000002">
    <property type="protein sequence ID" value="GJE25694.1"/>
    <property type="molecule type" value="Genomic_DNA"/>
</dbReference>
<evidence type="ECO:0000313" key="12">
    <source>
        <dbReference type="Proteomes" id="UP001055156"/>
    </source>
</evidence>
<dbReference type="InterPro" id="IPR003730">
    <property type="entry name" value="Cu_polyphenol_OxRdtase"/>
</dbReference>
<proteinExistence type="inferred from homology"/>
<accession>A0ABQ4T432</accession>
<keyword evidence="5" id="KW-0378">Hydrolase</keyword>
<reference evidence="11" key="1">
    <citation type="journal article" date="2021" name="Front. Microbiol.">
        <title>Comprehensive Comparative Genomics and Phenotyping of Methylobacterium Species.</title>
        <authorList>
            <person name="Alessa O."/>
            <person name="Ogura Y."/>
            <person name="Fujitani Y."/>
            <person name="Takami H."/>
            <person name="Hayashi T."/>
            <person name="Sahin N."/>
            <person name="Tani A."/>
        </authorList>
    </citation>
    <scope>NUCLEOTIDE SEQUENCE</scope>
    <source>
        <strain evidence="11">NBRC 15689</strain>
    </source>
</reference>
<keyword evidence="12" id="KW-1185">Reference proteome</keyword>
<dbReference type="SUPFAM" id="SSF64438">
    <property type="entry name" value="CNF1/YfiH-like putative cysteine hydrolases"/>
    <property type="match status" value="1"/>
</dbReference>
<keyword evidence="6" id="KW-0862">Zinc</keyword>
<dbReference type="InterPro" id="IPR038371">
    <property type="entry name" value="Cu_polyphenol_OxRdtase_sf"/>
</dbReference>
<evidence type="ECO:0000313" key="11">
    <source>
        <dbReference type="EMBL" id="GJE25694.1"/>
    </source>
</evidence>
<comment type="catalytic activity">
    <reaction evidence="7">
        <text>adenosine + H2O + H(+) = inosine + NH4(+)</text>
        <dbReference type="Rhea" id="RHEA:24408"/>
        <dbReference type="ChEBI" id="CHEBI:15377"/>
        <dbReference type="ChEBI" id="CHEBI:15378"/>
        <dbReference type="ChEBI" id="CHEBI:16335"/>
        <dbReference type="ChEBI" id="CHEBI:17596"/>
        <dbReference type="ChEBI" id="CHEBI:28938"/>
        <dbReference type="EC" id="3.5.4.4"/>
    </reaction>
    <physiologicalReaction direction="left-to-right" evidence="7">
        <dbReference type="Rhea" id="RHEA:24409"/>
    </physiologicalReaction>
</comment>
<keyword evidence="4" id="KW-0479">Metal-binding</keyword>
<evidence type="ECO:0000256" key="4">
    <source>
        <dbReference type="ARBA" id="ARBA00022723"/>
    </source>
</evidence>
<name>A0ABQ4T432_METOR</name>
<keyword evidence="3" id="KW-0808">Transferase</keyword>
<dbReference type="RefSeq" id="WP_238309660.1">
    <property type="nucleotide sequence ID" value="NZ_BPQV01000002.1"/>
</dbReference>
<gene>
    <name evidence="11" type="primary">yfiH</name>
    <name evidence="11" type="ORF">LKMONMHP_0533</name>
</gene>
<evidence type="ECO:0000256" key="1">
    <source>
        <dbReference type="ARBA" id="ARBA00000553"/>
    </source>
</evidence>
<evidence type="ECO:0000256" key="9">
    <source>
        <dbReference type="ARBA" id="ARBA00049893"/>
    </source>
</evidence>
<evidence type="ECO:0000256" key="5">
    <source>
        <dbReference type="ARBA" id="ARBA00022801"/>
    </source>
</evidence>
<evidence type="ECO:0000256" key="6">
    <source>
        <dbReference type="ARBA" id="ARBA00022833"/>
    </source>
</evidence>
<dbReference type="CDD" id="cd16833">
    <property type="entry name" value="YfiH"/>
    <property type="match status" value="1"/>
</dbReference>
<dbReference type="Gene3D" id="3.60.140.10">
    <property type="entry name" value="CNF1/YfiH-like putative cysteine hydrolases"/>
    <property type="match status" value="1"/>
</dbReference>
<organism evidence="11 12">
    <name type="scientific">Methylobacterium organophilum</name>
    <dbReference type="NCBI Taxonomy" id="410"/>
    <lineage>
        <taxon>Bacteria</taxon>
        <taxon>Pseudomonadati</taxon>
        <taxon>Pseudomonadota</taxon>
        <taxon>Alphaproteobacteria</taxon>
        <taxon>Hyphomicrobiales</taxon>
        <taxon>Methylobacteriaceae</taxon>
        <taxon>Methylobacterium</taxon>
    </lineage>
</organism>
<comment type="caution">
    <text evidence="11">The sequence shown here is derived from an EMBL/GenBank/DDBJ whole genome shotgun (WGS) entry which is preliminary data.</text>
</comment>
<protein>
    <recommendedName>
        <fullName evidence="10">Purine nucleoside phosphorylase</fullName>
    </recommendedName>
</protein>
<sequence>MFIEAPELSSHSAIRHAFFTRQGGVSEGLYASLNGGIGSRDAPERVAENRARMCTQLGLPAANLVSLYQVHSADVVTVEAPFPLDGRPKADGIVSRVPGIVLGIATADCGPILFADPEGRVVGAAHAGWKGALGGVIEGTVAAMVALGARRERIVAVLGPTIAQASYEVGVEFVERFRAEAPGSERFFVNGRPGHAQFDLPGFILARLQQAGVAEAVSLGLCTYADAERFYSYRRATHRAESDYGRLISAIALTP</sequence>
<evidence type="ECO:0000256" key="3">
    <source>
        <dbReference type="ARBA" id="ARBA00022679"/>
    </source>
</evidence>
<dbReference type="PANTHER" id="PTHR30616:SF2">
    <property type="entry name" value="PURINE NUCLEOSIDE PHOSPHORYLASE LACC1"/>
    <property type="match status" value="1"/>
</dbReference>
<evidence type="ECO:0000256" key="7">
    <source>
        <dbReference type="ARBA" id="ARBA00047989"/>
    </source>
</evidence>
<evidence type="ECO:0000256" key="8">
    <source>
        <dbReference type="ARBA" id="ARBA00048968"/>
    </source>
</evidence>
<evidence type="ECO:0000256" key="2">
    <source>
        <dbReference type="ARBA" id="ARBA00007353"/>
    </source>
</evidence>
<dbReference type="PANTHER" id="PTHR30616">
    <property type="entry name" value="UNCHARACTERIZED PROTEIN YFIH"/>
    <property type="match status" value="1"/>
</dbReference>
<comment type="catalytic activity">
    <reaction evidence="1">
        <text>inosine + phosphate = alpha-D-ribose 1-phosphate + hypoxanthine</text>
        <dbReference type="Rhea" id="RHEA:27646"/>
        <dbReference type="ChEBI" id="CHEBI:17368"/>
        <dbReference type="ChEBI" id="CHEBI:17596"/>
        <dbReference type="ChEBI" id="CHEBI:43474"/>
        <dbReference type="ChEBI" id="CHEBI:57720"/>
        <dbReference type="EC" id="2.4.2.1"/>
    </reaction>
    <physiologicalReaction direction="left-to-right" evidence="1">
        <dbReference type="Rhea" id="RHEA:27647"/>
    </physiologicalReaction>
</comment>
<comment type="catalytic activity">
    <reaction evidence="9">
        <text>S-methyl-5'-thioadenosine + phosphate = 5-(methylsulfanyl)-alpha-D-ribose 1-phosphate + adenine</text>
        <dbReference type="Rhea" id="RHEA:11852"/>
        <dbReference type="ChEBI" id="CHEBI:16708"/>
        <dbReference type="ChEBI" id="CHEBI:17509"/>
        <dbReference type="ChEBI" id="CHEBI:43474"/>
        <dbReference type="ChEBI" id="CHEBI:58533"/>
        <dbReference type="EC" id="2.4.2.28"/>
    </reaction>
    <physiologicalReaction direction="left-to-right" evidence="9">
        <dbReference type="Rhea" id="RHEA:11853"/>
    </physiologicalReaction>
</comment>